<feature type="region of interest" description="Disordered" evidence="1">
    <location>
        <begin position="91"/>
        <end position="111"/>
    </location>
</feature>
<dbReference type="PANTHER" id="PTHR40606:SF1">
    <property type="entry name" value="UPF0339 PROTEIN YEGP"/>
    <property type="match status" value="1"/>
</dbReference>
<dbReference type="OrthoDB" id="9802792at2"/>
<dbReference type="AlphaFoldDB" id="A0A1T5HJL5"/>
<evidence type="ECO:0000313" key="3">
    <source>
        <dbReference type="EMBL" id="SKC20885.1"/>
    </source>
</evidence>
<dbReference type="Pfam" id="PF07411">
    <property type="entry name" value="DUF1508"/>
    <property type="match status" value="2"/>
</dbReference>
<proteinExistence type="predicted"/>
<accession>A0A1T5HJL5</accession>
<evidence type="ECO:0000256" key="1">
    <source>
        <dbReference type="SAM" id="MobiDB-lite"/>
    </source>
</evidence>
<dbReference type="InterPro" id="IPR036913">
    <property type="entry name" value="YegP-like_sf"/>
</dbReference>
<keyword evidence="4" id="KW-1185">Reference proteome</keyword>
<feature type="domain" description="DUF1508" evidence="2">
    <location>
        <begin position="61"/>
        <end position="107"/>
    </location>
</feature>
<evidence type="ECO:0000259" key="2">
    <source>
        <dbReference type="Pfam" id="PF07411"/>
    </source>
</evidence>
<organism evidence="3 4">
    <name type="scientific">Dyadobacter psychrophilus</name>
    <dbReference type="NCBI Taxonomy" id="651661"/>
    <lineage>
        <taxon>Bacteria</taxon>
        <taxon>Pseudomonadati</taxon>
        <taxon>Bacteroidota</taxon>
        <taxon>Cytophagia</taxon>
        <taxon>Cytophagales</taxon>
        <taxon>Spirosomataceae</taxon>
        <taxon>Dyadobacter</taxon>
    </lineage>
</organism>
<evidence type="ECO:0000313" key="4">
    <source>
        <dbReference type="Proteomes" id="UP000190897"/>
    </source>
</evidence>
<dbReference type="STRING" id="651661.SAMN05660293_05740"/>
<dbReference type="InterPro" id="IPR010879">
    <property type="entry name" value="DUF1508"/>
</dbReference>
<protein>
    <recommendedName>
        <fullName evidence="2">DUF1508 domain-containing protein</fullName>
    </recommendedName>
</protein>
<name>A0A1T5HJL5_9BACT</name>
<feature type="domain" description="DUF1508" evidence="2">
    <location>
        <begin position="10"/>
        <end position="56"/>
    </location>
</feature>
<dbReference type="SUPFAM" id="SSF160113">
    <property type="entry name" value="YegP-like"/>
    <property type="match status" value="2"/>
</dbReference>
<dbReference type="PANTHER" id="PTHR40606">
    <property type="match status" value="1"/>
</dbReference>
<dbReference type="InterPro" id="IPR051141">
    <property type="entry name" value="UPF0339_domain"/>
</dbReference>
<dbReference type="RefSeq" id="WP_082218149.1">
    <property type="nucleotide sequence ID" value="NZ_FUZA01000022.1"/>
</dbReference>
<feature type="compositionally biased region" description="Polar residues" evidence="1">
    <location>
        <begin position="101"/>
        <end position="111"/>
    </location>
</feature>
<reference evidence="4" key="1">
    <citation type="submission" date="2017-02" db="EMBL/GenBank/DDBJ databases">
        <authorList>
            <person name="Varghese N."/>
            <person name="Submissions S."/>
        </authorList>
    </citation>
    <scope>NUCLEOTIDE SEQUENCE [LARGE SCALE GENOMIC DNA]</scope>
    <source>
        <strain evidence="4">DSM 22270</strain>
    </source>
</reference>
<gene>
    <name evidence="3" type="ORF">SAMN05660293_05740</name>
</gene>
<dbReference type="EMBL" id="FUZA01000022">
    <property type="protein sequence ID" value="SKC20885.1"/>
    <property type="molecule type" value="Genomic_DNA"/>
</dbReference>
<dbReference type="Proteomes" id="UP000190897">
    <property type="component" value="Unassembled WGS sequence"/>
</dbReference>
<sequence length="111" mass="12120">MSKFVIILRKNGEFQFDLKANNGQTILTSEGYKAKTACLNGIESVKTNSSQDNRYDKKTSSNGKYYFNLKAANGQVIGSSEMYESLSGMSNGIDSVKKNAPTATIEDSSEL</sequence>
<dbReference type="Gene3D" id="2.30.29.80">
    <property type="match status" value="1"/>
</dbReference>